<dbReference type="Proteomes" id="UP000305067">
    <property type="component" value="Unassembled WGS sequence"/>
</dbReference>
<proteinExistence type="predicted"/>
<dbReference type="STRING" id="1884261.A0A5C3QU51"/>
<reference evidence="1 2" key="1">
    <citation type="journal article" date="2019" name="Nat. Ecol. Evol.">
        <title>Megaphylogeny resolves global patterns of mushroom evolution.</title>
        <authorList>
            <person name="Varga T."/>
            <person name="Krizsan K."/>
            <person name="Foldi C."/>
            <person name="Dima B."/>
            <person name="Sanchez-Garcia M."/>
            <person name="Sanchez-Ramirez S."/>
            <person name="Szollosi G.J."/>
            <person name="Szarkandi J.G."/>
            <person name="Papp V."/>
            <person name="Albert L."/>
            <person name="Andreopoulos W."/>
            <person name="Angelini C."/>
            <person name="Antonin V."/>
            <person name="Barry K.W."/>
            <person name="Bougher N.L."/>
            <person name="Buchanan P."/>
            <person name="Buyck B."/>
            <person name="Bense V."/>
            <person name="Catcheside P."/>
            <person name="Chovatia M."/>
            <person name="Cooper J."/>
            <person name="Damon W."/>
            <person name="Desjardin D."/>
            <person name="Finy P."/>
            <person name="Geml J."/>
            <person name="Haridas S."/>
            <person name="Hughes K."/>
            <person name="Justo A."/>
            <person name="Karasinski D."/>
            <person name="Kautmanova I."/>
            <person name="Kiss B."/>
            <person name="Kocsube S."/>
            <person name="Kotiranta H."/>
            <person name="LaButti K.M."/>
            <person name="Lechner B.E."/>
            <person name="Liimatainen K."/>
            <person name="Lipzen A."/>
            <person name="Lukacs Z."/>
            <person name="Mihaltcheva S."/>
            <person name="Morgado L.N."/>
            <person name="Niskanen T."/>
            <person name="Noordeloos M.E."/>
            <person name="Ohm R.A."/>
            <person name="Ortiz-Santana B."/>
            <person name="Ovrebo C."/>
            <person name="Racz N."/>
            <person name="Riley R."/>
            <person name="Savchenko A."/>
            <person name="Shiryaev A."/>
            <person name="Soop K."/>
            <person name="Spirin V."/>
            <person name="Szebenyi C."/>
            <person name="Tomsovsky M."/>
            <person name="Tulloss R.E."/>
            <person name="Uehling J."/>
            <person name="Grigoriev I.V."/>
            <person name="Vagvolgyi C."/>
            <person name="Papp T."/>
            <person name="Martin F.M."/>
            <person name="Miettinen O."/>
            <person name="Hibbett D.S."/>
            <person name="Nagy L.G."/>
        </authorList>
    </citation>
    <scope>NUCLEOTIDE SEQUENCE [LARGE SCALE GENOMIC DNA]</scope>
    <source>
        <strain evidence="1 2">CBS 309.79</strain>
    </source>
</reference>
<sequence length="275" mass="28419">MSNRPNAQGQTTQVPAPAVQLCQNCQLKPRYGSHKHCGKTCSDASKAAKAASSPQLCVRCKKKPKFGNFDYCGKNCAAQAGVGQGASQPTAQKKKKSSSSQASTSGLGAAAVPVAQAIAQALLPQVQAAAAAALSANPALKPIVTALNTSGAAANALNVIQTQYPSLDLSGLTGVPAAGLPRVNTGGAKFVAPAPSTGPRPKCRIPNCKEIVYVDNEGVYGEFCSQLCREEAVDTDLVSPCIMCMSLPHGRADHFCSRVCREDALSKPLPRATKN</sequence>
<dbReference type="AlphaFoldDB" id="A0A5C3QU51"/>
<dbReference type="OrthoDB" id="3171385at2759"/>
<accession>A0A5C3QU51</accession>
<evidence type="ECO:0000313" key="2">
    <source>
        <dbReference type="Proteomes" id="UP000305067"/>
    </source>
</evidence>
<organism evidence="1 2">
    <name type="scientific">Pterulicium gracile</name>
    <dbReference type="NCBI Taxonomy" id="1884261"/>
    <lineage>
        <taxon>Eukaryota</taxon>
        <taxon>Fungi</taxon>
        <taxon>Dikarya</taxon>
        <taxon>Basidiomycota</taxon>
        <taxon>Agaricomycotina</taxon>
        <taxon>Agaricomycetes</taxon>
        <taxon>Agaricomycetidae</taxon>
        <taxon>Agaricales</taxon>
        <taxon>Pleurotineae</taxon>
        <taxon>Pterulaceae</taxon>
        <taxon>Pterulicium</taxon>
    </lineage>
</organism>
<dbReference type="EMBL" id="ML178819">
    <property type="protein sequence ID" value="TFL04071.1"/>
    <property type="molecule type" value="Genomic_DNA"/>
</dbReference>
<protein>
    <submittedName>
        <fullName evidence="1">Uncharacterized protein</fullName>
    </submittedName>
</protein>
<name>A0A5C3QU51_9AGAR</name>
<gene>
    <name evidence="1" type="ORF">BDV98DRAFT_602537</name>
</gene>
<keyword evidence="2" id="KW-1185">Reference proteome</keyword>
<evidence type="ECO:0000313" key="1">
    <source>
        <dbReference type="EMBL" id="TFL04071.1"/>
    </source>
</evidence>